<dbReference type="PANTHER" id="PTHR31302:SF22">
    <property type="entry name" value="PHOSPHOESTERASE"/>
    <property type="match status" value="1"/>
</dbReference>
<dbReference type="InterPro" id="IPR004843">
    <property type="entry name" value="Calcineurin-like_PHP"/>
</dbReference>
<organism evidence="2 3">
    <name type="scientific">Aminipila luticellarii</name>
    <dbReference type="NCBI Taxonomy" id="2507160"/>
    <lineage>
        <taxon>Bacteria</taxon>
        <taxon>Bacillati</taxon>
        <taxon>Bacillota</taxon>
        <taxon>Clostridia</taxon>
        <taxon>Peptostreptococcales</taxon>
        <taxon>Anaerovoracaceae</taxon>
        <taxon>Aminipila</taxon>
    </lineage>
</organism>
<dbReference type="RefSeq" id="WP_128745669.1">
    <property type="nucleotide sequence ID" value="NZ_CP035281.1"/>
</dbReference>
<dbReference type="InterPro" id="IPR051158">
    <property type="entry name" value="Metallophosphoesterase_sf"/>
</dbReference>
<evidence type="ECO:0000313" key="2">
    <source>
        <dbReference type="EMBL" id="QAT43020.1"/>
    </source>
</evidence>
<sequence>MKIFAIADLHLSFDERVKKPMDIYGGQWVNHTGRVKENWEETITKDDIVLIPGDISWALKKEEAMADLEWIHKLPGRKVITKGNHDLWWTGIGKLNKLYEDMTFLQNDFYNAGGIAVCGSRGWICPGSDEFGLHDRKIYERELMRLEFSLSAAQRAGFKRIIGMLHYPPTNDKMQKSGFTELFSRYGAEKVVYGHLHGQEGHKNGYKGVMNGVEYSLVSLDYLKCRPLQIALIEEEKK</sequence>
<dbReference type="Proteomes" id="UP000287601">
    <property type="component" value="Chromosome"/>
</dbReference>
<reference evidence="2 3" key="1">
    <citation type="submission" date="2019-01" db="EMBL/GenBank/DDBJ databases">
        <title>Draft genomes of a novel of Aminipila strains.</title>
        <authorList>
            <person name="Ma S."/>
        </authorList>
    </citation>
    <scope>NUCLEOTIDE SEQUENCE [LARGE SCALE GENOMIC DNA]</scope>
    <source>
        <strain evidence="3">JN-39</strain>
    </source>
</reference>
<proteinExistence type="predicted"/>
<dbReference type="EMBL" id="CP035281">
    <property type="protein sequence ID" value="QAT43020.1"/>
    <property type="molecule type" value="Genomic_DNA"/>
</dbReference>
<dbReference type="PIRSF" id="PIRSF033094">
    <property type="entry name" value="Pesterase_CT488"/>
    <property type="match status" value="1"/>
</dbReference>
<keyword evidence="3" id="KW-1185">Reference proteome</keyword>
<accession>A0A410PVU7</accession>
<evidence type="ECO:0000313" key="3">
    <source>
        <dbReference type="Proteomes" id="UP000287601"/>
    </source>
</evidence>
<feature type="domain" description="Calcineurin-like phosphoesterase" evidence="1">
    <location>
        <begin position="1"/>
        <end position="198"/>
    </location>
</feature>
<name>A0A410PVU7_9FIRM</name>
<dbReference type="GO" id="GO:0016787">
    <property type="term" value="F:hydrolase activity"/>
    <property type="evidence" value="ECO:0007669"/>
    <property type="project" value="InterPro"/>
</dbReference>
<dbReference type="Gene3D" id="3.60.21.10">
    <property type="match status" value="1"/>
</dbReference>
<dbReference type="Pfam" id="PF00149">
    <property type="entry name" value="Metallophos"/>
    <property type="match status" value="1"/>
</dbReference>
<dbReference type="InterPro" id="IPR029052">
    <property type="entry name" value="Metallo-depent_PP-like"/>
</dbReference>
<protein>
    <submittedName>
        <fullName evidence="2">Serine/threonine protein phosphatase</fullName>
    </submittedName>
</protein>
<dbReference type="OrthoDB" id="8610138at2"/>
<dbReference type="InterPro" id="IPR014578">
    <property type="entry name" value="Pesterase_CT488"/>
</dbReference>
<dbReference type="AlphaFoldDB" id="A0A410PVU7"/>
<dbReference type="SUPFAM" id="SSF56300">
    <property type="entry name" value="Metallo-dependent phosphatases"/>
    <property type="match status" value="1"/>
</dbReference>
<gene>
    <name evidence="2" type="ORF">EQM06_07110</name>
</gene>
<evidence type="ECO:0000259" key="1">
    <source>
        <dbReference type="Pfam" id="PF00149"/>
    </source>
</evidence>
<dbReference type="PANTHER" id="PTHR31302">
    <property type="entry name" value="TRANSMEMBRANE PROTEIN WITH METALLOPHOSPHOESTERASE DOMAIN-RELATED"/>
    <property type="match status" value="1"/>
</dbReference>
<dbReference type="KEGG" id="amij:EQM06_07110"/>